<feature type="compositionally biased region" description="Polar residues" evidence="1">
    <location>
        <begin position="195"/>
        <end position="207"/>
    </location>
</feature>
<accession>A0A9W9TTP5</accession>
<sequence length="303" mass="34198">MDTPGFDPEHAEAIFQEIVRGIQSIPSTSQIVGFLYFTCINQPRFDSFDRKVLQVVCAMCGHNYIPCVTFITTFWTAEGTSQQANFDTQLRSLKVEWKKAFSVEELHSYKHGRGYHTAGTVAEPFINWFDDSGRNQMAQHARNMIARRYCGPNISRASENTPKIVHELRRGTPIHETEAGRVLGLQPAPRMRSVPTFNQQPQGDPNRQSSSAASSSNAQSDRKDSQDKDFRDIPRTSEDGTQPTQVPERNALQTARQIAMECCHWFFQNVQFNIDIGGPRGNMTPAMRSGYGESAPVYNQVHH</sequence>
<dbReference type="OrthoDB" id="3785626at2759"/>
<dbReference type="InterPro" id="IPR027417">
    <property type="entry name" value="P-loop_NTPase"/>
</dbReference>
<dbReference type="Proteomes" id="UP001150941">
    <property type="component" value="Unassembled WGS sequence"/>
</dbReference>
<protein>
    <submittedName>
        <fullName evidence="2">Uncharacterized protein</fullName>
    </submittedName>
</protein>
<dbReference type="Gene3D" id="3.40.50.300">
    <property type="entry name" value="P-loop containing nucleotide triphosphate hydrolases"/>
    <property type="match status" value="1"/>
</dbReference>
<dbReference type="EMBL" id="JAPQKS010000003">
    <property type="protein sequence ID" value="KAJ5239139.1"/>
    <property type="molecule type" value="Genomic_DNA"/>
</dbReference>
<keyword evidence="3" id="KW-1185">Reference proteome</keyword>
<dbReference type="GeneID" id="83200358"/>
<evidence type="ECO:0000313" key="3">
    <source>
        <dbReference type="Proteomes" id="UP001150941"/>
    </source>
</evidence>
<feature type="compositionally biased region" description="Polar residues" evidence="1">
    <location>
        <begin position="239"/>
        <end position="248"/>
    </location>
</feature>
<organism evidence="2 3">
    <name type="scientific">Penicillium chermesinum</name>
    <dbReference type="NCBI Taxonomy" id="63820"/>
    <lineage>
        <taxon>Eukaryota</taxon>
        <taxon>Fungi</taxon>
        <taxon>Dikarya</taxon>
        <taxon>Ascomycota</taxon>
        <taxon>Pezizomycotina</taxon>
        <taxon>Eurotiomycetes</taxon>
        <taxon>Eurotiomycetidae</taxon>
        <taxon>Eurotiales</taxon>
        <taxon>Aspergillaceae</taxon>
        <taxon>Penicillium</taxon>
    </lineage>
</organism>
<feature type="compositionally biased region" description="Basic and acidic residues" evidence="1">
    <location>
        <begin position="170"/>
        <end position="179"/>
    </location>
</feature>
<reference evidence="2" key="2">
    <citation type="journal article" date="2023" name="IMA Fungus">
        <title>Comparative genomic study of the Penicillium genus elucidates a diverse pangenome and 15 lateral gene transfer events.</title>
        <authorList>
            <person name="Petersen C."/>
            <person name="Sorensen T."/>
            <person name="Nielsen M.R."/>
            <person name="Sondergaard T.E."/>
            <person name="Sorensen J.L."/>
            <person name="Fitzpatrick D.A."/>
            <person name="Frisvad J.C."/>
            <person name="Nielsen K.L."/>
        </authorList>
    </citation>
    <scope>NUCLEOTIDE SEQUENCE</scope>
    <source>
        <strain evidence="2">IBT 19713</strain>
    </source>
</reference>
<gene>
    <name evidence="2" type="ORF">N7468_003758</name>
</gene>
<dbReference type="RefSeq" id="XP_058332058.1">
    <property type="nucleotide sequence ID" value="XM_058473055.1"/>
</dbReference>
<comment type="caution">
    <text evidence="2">The sequence shown here is derived from an EMBL/GenBank/DDBJ whole genome shotgun (WGS) entry which is preliminary data.</text>
</comment>
<reference evidence="2" key="1">
    <citation type="submission" date="2022-11" db="EMBL/GenBank/DDBJ databases">
        <authorList>
            <person name="Petersen C."/>
        </authorList>
    </citation>
    <scope>NUCLEOTIDE SEQUENCE</scope>
    <source>
        <strain evidence="2">IBT 19713</strain>
    </source>
</reference>
<name>A0A9W9TTP5_9EURO</name>
<dbReference type="AlphaFoldDB" id="A0A9W9TTP5"/>
<proteinExistence type="predicted"/>
<evidence type="ECO:0000313" key="2">
    <source>
        <dbReference type="EMBL" id="KAJ5239139.1"/>
    </source>
</evidence>
<feature type="compositionally biased region" description="Low complexity" evidence="1">
    <location>
        <begin position="208"/>
        <end position="219"/>
    </location>
</feature>
<feature type="region of interest" description="Disordered" evidence="1">
    <location>
        <begin position="170"/>
        <end position="248"/>
    </location>
</feature>
<feature type="compositionally biased region" description="Basic and acidic residues" evidence="1">
    <location>
        <begin position="220"/>
        <end position="238"/>
    </location>
</feature>
<evidence type="ECO:0000256" key="1">
    <source>
        <dbReference type="SAM" id="MobiDB-lite"/>
    </source>
</evidence>